<sequence length="73" mass="8543">MNKQSEISGHLIQKNGRVIIFEEERARLKGYLVLEMLGEGEKKCLKLSTMSHNETISMWKLGEYIHQSLFNYL</sequence>
<dbReference type="RefSeq" id="WP_200750546.1">
    <property type="nucleotide sequence ID" value="NZ_JAEOAH010000056.1"/>
</dbReference>
<dbReference type="EMBL" id="JAEOAH010000056">
    <property type="protein sequence ID" value="MBK3497238.1"/>
    <property type="molecule type" value="Genomic_DNA"/>
</dbReference>
<accession>A0ABS1HE21</accession>
<reference evidence="1 2" key="1">
    <citation type="submission" date="2020-12" db="EMBL/GenBank/DDBJ databases">
        <title>YIM B01967 draft genome.</title>
        <authorList>
            <person name="Yan X."/>
        </authorList>
    </citation>
    <scope>NUCLEOTIDE SEQUENCE [LARGE SCALE GENOMIC DNA]</scope>
    <source>
        <strain evidence="1 2">YIM B01967</strain>
    </source>
</reference>
<name>A0ABS1HE21_9BACL</name>
<protein>
    <submittedName>
        <fullName evidence="1">Uncharacterized protein</fullName>
    </submittedName>
</protein>
<comment type="caution">
    <text evidence="1">The sequence shown here is derived from an EMBL/GenBank/DDBJ whole genome shotgun (WGS) entry which is preliminary data.</text>
</comment>
<organism evidence="1 2">
    <name type="scientific">Viridibacillus soli</name>
    <dbReference type="NCBI Taxonomy" id="2798301"/>
    <lineage>
        <taxon>Bacteria</taxon>
        <taxon>Bacillati</taxon>
        <taxon>Bacillota</taxon>
        <taxon>Bacilli</taxon>
        <taxon>Bacillales</taxon>
        <taxon>Caryophanaceae</taxon>
        <taxon>Viridibacillus</taxon>
    </lineage>
</organism>
<keyword evidence="2" id="KW-1185">Reference proteome</keyword>
<evidence type="ECO:0000313" key="2">
    <source>
        <dbReference type="Proteomes" id="UP000618943"/>
    </source>
</evidence>
<proteinExistence type="predicted"/>
<gene>
    <name evidence="1" type="ORF">JFL43_20895</name>
</gene>
<evidence type="ECO:0000313" key="1">
    <source>
        <dbReference type="EMBL" id="MBK3497238.1"/>
    </source>
</evidence>
<dbReference type="Proteomes" id="UP000618943">
    <property type="component" value="Unassembled WGS sequence"/>
</dbReference>